<dbReference type="Proteomes" id="UP000321197">
    <property type="component" value="Unassembled WGS sequence"/>
</dbReference>
<reference evidence="1 2" key="1">
    <citation type="submission" date="2019-07" db="EMBL/GenBank/DDBJ databases">
        <title>Whole genome shotgun sequence of Meiothermus hypogaeus NBRC 106114.</title>
        <authorList>
            <person name="Hosoyama A."/>
            <person name="Uohara A."/>
            <person name="Ohji S."/>
            <person name="Ichikawa N."/>
        </authorList>
    </citation>
    <scope>NUCLEOTIDE SEQUENCE [LARGE SCALE GENOMIC DNA]</scope>
    <source>
        <strain evidence="1 2">NBRC 106114</strain>
    </source>
</reference>
<dbReference type="EMBL" id="BJXL01000007">
    <property type="protein sequence ID" value="GEM82283.1"/>
    <property type="molecule type" value="Genomic_DNA"/>
</dbReference>
<evidence type="ECO:0000313" key="2">
    <source>
        <dbReference type="Proteomes" id="UP000321197"/>
    </source>
</evidence>
<evidence type="ECO:0000313" key="1">
    <source>
        <dbReference type="EMBL" id="GEM82283.1"/>
    </source>
</evidence>
<gene>
    <name evidence="1" type="ORF">MHY01S_04490</name>
</gene>
<dbReference type="AlphaFoldDB" id="A0A511QY29"/>
<protein>
    <recommendedName>
        <fullName evidence="3">DUF1508 domain-containing protein</fullName>
    </recommendedName>
</protein>
<dbReference type="RefSeq" id="WP_147075263.1">
    <property type="nucleotide sequence ID" value="NZ_BJXL01000007.1"/>
</dbReference>
<comment type="caution">
    <text evidence="1">The sequence shown here is derived from an EMBL/GenBank/DDBJ whole genome shotgun (WGS) entry which is preliminary data.</text>
</comment>
<dbReference type="OrthoDB" id="26337at2"/>
<sequence length="63" mass="7358">MPEGHQEQCYVLRMWSDGEQQWRYSLELLRGGARYNFARLEDLVAALERAKEEACATQLKSQP</sequence>
<accession>A0A511QY29</accession>
<proteinExistence type="predicted"/>
<name>A0A511QY29_9DEIN</name>
<organism evidence="1 2">
    <name type="scientific">Meiothermus hypogaeus NBRC 106114</name>
    <dbReference type="NCBI Taxonomy" id="1227553"/>
    <lineage>
        <taxon>Bacteria</taxon>
        <taxon>Thermotogati</taxon>
        <taxon>Deinococcota</taxon>
        <taxon>Deinococci</taxon>
        <taxon>Thermales</taxon>
        <taxon>Thermaceae</taxon>
        <taxon>Meiothermus</taxon>
    </lineage>
</organism>
<evidence type="ECO:0008006" key="3">
    <source>
        <dbReference type="Google" id="ProtNLM"/>
    </source>
</evidence>